<dbReference type="InterPro" id="IPR014854">
    <property type="entry name" value="Nse4_C"/>
</dbReference>
<dbReference type="HOGENOM" id="CLU_041037_5_1_1"/>
<evidence type="ECO:0000313" key="12">
    <source>
        <dbReference type="EMBL" id="CCC68681.1"/>
    </source>
</evidence>
<dbReference type="GO" id="GO:0005634">
    <property type="term" value="C:nucleus"/>
    <property type="evidence" value="ECO:0007669"/>
    <property type="project" value="UniProtKB-SubCell"/>
</dbReference>
<keyword evidence="8" id="KW-0175">Coiled coil</keyword>
<dbReference type="GeneID" id="96902238"/>
<dbReference type="GO" id="GO:0030915">
    <property type="term" value="C:Smc5-Smc6 complex"/>
    <property type="evidence" value="ECO:0007669"/>
    <property type="project" value="UniProtKB-UniRule"/>
</dbReference>
<comment type="similarity">
    <text evidence="2 7">Belongs to the NSE4 family.</text>
</comment>
<reference key="2">
    <citation type="submission" date="2011-08" db="EMBL/GenBank/DDBJ databases">
        <title>Genome sequence of Naumovozyma castellii.</title>
        <authorList>
            <person name="Gordon J.L."/>
            <person name="Armisen D."/>
            <person name="Proux-Wera E."/>
            <person name="OhEigeartaigh S.S."/>
            <person name="Byrne K.P."/>
            <person name="Wolfe K.H."/>
        </authorList>
    </citation>
    <scope>NUCLEOTIDE SEQUENCE</scope>
    <source>
        <strain>Type strain:CBS 4309</strain>
    </source>
</reference>
<feature type="domain" description="Nse4/EID protein Nse3/MAGE-binding" evidence="11">
    <location>
        <begin position="91"/>
        <end position="139"/>
    </location>
</feature>
<dbReference type="KEGG" id="ncs:NCAS_0B05970"/>
<dbReference type="GO" id="GO:0006281">
    <property type="term" value="P:DNA repair"/>
    <property type="evidence" value="ECO:0007669"/>
    <property type="project" value="UniProtKB-UniRule"/>
</dbReference>
<comment type="subunit">
    <text evidence="7">Component of the SMC5-SMC6 complex.</text>
</comment>
<dbReference type="Pfam" id="PF08743">
    <property type="entry name" value="Nse4_C"/>
    <property type="match status" value="1"/>
</dbReference>
<dbReference type="FunCoup" id="G0V9R4">
    <property type="interactions" value="35"/>
</dbReference>
<keyword evidence="3 7" id="KW-0227">DNA damage</keyword>
<dbReference type="AlphaFoldDB" id="G0V9R4"/>
<sequence>MSATATMKRPHDHIEGEGQQSADKKQKTKEGDALEFTVLQKYRQLEDDLIKDRAQTIRTGDIGIVVKNLKNIDHLFESVKGSKNNGIFAHDAKTIVNLSELAQISVRNLKIGETRSLIGVDEVLAYSKRYMLKEYFKINKIKEEKPNINGISNVIQEENEHAEEAHDELADAADNKRSENLRQNEVKKMFLQQFDNYNEFDQFNWFRMGALFDNLSKSAPTVDHLCGPFSLEKKIRAPIVRRINTDKVGEKTTAEKVTKETLDSKEPTTPEQVKRIFKILLKKIGKSNKINLFKFIMNPNSFCRTVENLFYTSFLIKEGKLVLEEDEEDGFPCIKIKKNSTSNDKNADEIEKQKNRDKPQNHIIFQIDIPTWQKLIKKFDIKESFLGE</sequence>
<keyword evidence="5 7" id="KW-0234">DNA repair</keyword>
<evidence type="ECO:0000256" key="4">
    <source>
        <dbReference type="ARBA" id="ARBA00023172"/>
    </source>
</evidence>
<evidence type="ECO:0000256" key="2">
    <source>
        <dbReference type="ARBA" id="ARBA00008997"/>
    </source>
</evidence>
<dbReference type="InParanoid" id="G0V9R4"/>
<reference evidence="12 13" key="1">
    <citation type="journal article" date="2011" name="Proc. Natl. Acad. Sci. U.S.A.">
        <title>Evolutionary erosion of yeast sex chromosomes by mating-type switching accidents.</title>
        <authorList>
            <person name="Gordon J.L."/>
            <person name="Armisen D."/>
            <person name="Proux-Wera E."/>
            <person name="Oheigeartaigh S.S."/>
            <person name="Byrne K.P."/>
            <person name="Wolfe K.H."/>
        </authorList>
    </citation>
    <scope>NUCLEOTIDE SEQUENCE [LARGE SCALE GENOMIC DNA]</scope>
    <source>
        <strain evidence="13">ATCC 76901 / BCRC 22586 / CBS 4309 / NBRC 1992 / NRRL Y-12630</strain>
    </source>
</reference>
<dbReference type="OMA" id="IFQMDMP"/>
<protein>
    <recommendedName>
        <fullName evidence="7">Non-structural maintenance of chromosomes element 4</fullName>
    </recommendedName>
</protein>
<dbReference type="GO" id="GO:0006310">
    <property type="term" value="P:DNA recombination"/>
    <property type="evidence" value="ECO:0007669"/>
    <property type="project" value="UniProtKB-UniRule"/>
</dbReference>
<dbReference type="Proteomes" id="UP000001640">
    <property type="component" value="Chromosome 2"/>
</dbReference>
<gene>
    <name evidence="12" type="primary">NCAS0B05970</name>
    <name evidence="12" type="ordered locus">NCAS_0B05970</name>
</gene>
<feature type="region of interest" description="Disordered" evidence="9">
    <location>
        <begin position="1"/>
        <end position="29"/>
    </location>
</feature>
<feature type="domain" description="Non-structural maintenance of chromosome element 4 C-terminal" evidence="10">
    <location>
        <begin position="289"/>
        <end position="386"/>
    </location>
</feature>
<accession>G0V9R4</accession>
<evidence type="ECO:0000256" key="6">
    <source>
        <dbReference type="ARBA" id="ARBA00023242"/>
    </source>
</evidence>
<dbReference type="RefSeq" id="XP_003675052.1">
    <property type="nucleotide sequence ID" value="XM_003675004.1"/>
</dbReference>
<evidence type="ECO:0000256" key="7">
    <source>
        <dbReference type="RuleBase" id="RU365071"/>
    </source>
</evidence>
<keyword evidence="4 7" id="KW-0233">DNA recombination</keyword>
<evidence type="ECO:0000256" key="1">
    <source>
        <dbReference type="ARBA" id="ARBA00004123"/>
    </source>
</evidence>
<proteinExistence type="inferred from homology"/>
<dbReference type="STRING" id="1064592.G0V9R4"/>
<evidence type="ECO:0000256" key="8">
    <source>
        <dbReference type="SAM" id="Coils"/>
    </source>
</evidence>
<name>G0V9R4_NAUCA</name>
<dbReference type="OrthoDB" id="361242at2759"/>
<dbReference type="Pfam" id="PF15412">
    <property type="entry name" value="Nse4-Nse3_bdg"/>
    <property type="match status" value="1"/>
</dbReference>
<feature type="coiled-coil region" evidence="8">
    <location>
        <begin position="152"/>
        <end position="179"/>
    </location>
</feature>
<dbReference type="InterPro" id="IPR027786">
    <property type="entry name" value="Nse4/EID"/>
</dbReference>
<evidence type="ECO:0000256" key="3">
    <source>
        <dbReference type="ARBA" id="ARBA00022763"/>
    </source>
</evidence>
<keyword evidence="13" id="KW-1185">Reference proteome</keyword>
<dbReference type="GO" id="GO:0019789">
    <property type="term" value="F:SUMO transferase activity"/>
    <property type="evidence" value="ECO:0007669"/>
    <property type="project" value="EnsemblFungi"/>
</dbReference>
<dbReference type="PANTHER" id="PTHR16140:SF0">
    <property type="entry name" value="NON-STRUCTURAL MAINTENANCE OF CHROMOSOMES ELEMENT 4"/>
    <property type="match status" value="1"/>
</dbReference>
<evidence type="ECO:0000259" key="10">
    <source>
        <dbReference type="Pfam" id="PF08743"/>
    </source>
</evidence>
<keyword evidence="6 7" id="KW-0539">Nucleus</keyword>
<evidence type="ECO:0000313" key="13">
    <source>
        <dbReference type="Proteomes" id="UP000001640"/>
    </source>
</evidence>
<evidence type="ECO:0000256" key="9">
    <source>
        <dbReference type="SAM" id="MobiDB-lite"/>
    </source>
</evidence>
<dbReference type="PANTHER" id="PTHR16140">
    <property type="entry name" value="NON-STRUCTURAL MAINTENANCE OF CHROMOSOMES ELEMENT 4"/>
    <property type="match status" value="1"/>
</dbReference>
<organism evidence="12 13">
    <name type="scientific">Naumovozyma castellii</name>
    <name type="common">Yeast</name>
    <name type="synonym">Saccharomyces castellii</name>
    <dbReference type="NCBI Taxonomy" id="27288"/>
    <lineage>
        <taxon>Eukaryota</taxon>
        <taxon>Fungi</taxon>
        <taxon>Dikarya</taxon>
        <taxon>Ascomycota</taxon>
        <taxon>Saccharomycotina</taxon>
        <taxon>Saccharomycetes</taxon>
        <taxon>Saccharomycetales</taxon>
        <taxon>Saccharomycetaceae</taxon>
        <taxon>Naumovozyma</taxon>
    </lineage>
</organism>
<feature type="compositionally biased region" description="Basic and acidic residues" evidence="9">
    <location>
        <begin position="12"/>
        <end position="29"/>
    </location>
</feature>
<comment type="function">
    <text evidence="7">Component of the SMC5-SMC6 complex, that promotes sister chromatid alignment after DNA damage and facilitates double-stranded DNA breaks (DSBs) repair via homologous recombination between sister chromatids.</text>
</comment>
<comment type="subcellular location">
    <subcellularLocation>
        <location evidence="1 7">Nucleus</location>
    </subcellularLocation>
</comment>
<evidence type="ECO:0000259" key="11">
    <source>
        <dbReference type="Pfam" id="PF15412"/>
    </source>
</evidence>
<evidence type="ECO:0000256" key="5">
    <source>
        <dbReference type="ARBA" id="ARBA00023204"/>
    </source>
</evidence>
<dbReference type="InterPro" id="IPR029225">
    <property type="entry name" value="Nse4_Nse3-bd"/>
</dbReference>
<dbReference type="eggNOG" id="KOG2866">
    <property type="taxonomic scope" value="Eukaryota"/>
</dbReference>
<dbReference type="EMBL" id="HE576753">
    <property type="protein sequence ID" value="CCC68681.1"/>
    <property type="molecule type" value="Genomic_DNA"/>
</dbReference>